<evidence type="ECO:0000256" key="1">
    <source>
        <dbReference type="ARBA" id="ARBA00022679"/>
    </source>
</evidence>
<keyword evidence="4" id="KW-0255">Endonuclease</keyword>
<name>A0A6H5II38_9HYME</name>
<keyword evidence="6" id="KW-0695">RNA-directed DNA polymerase</keyword>
<dbReference type="GO" id="GO:0016787">
    <property type="term" value="F:hydrolase activity"/>
    <property type="evidence" value="ECO:0007669"/>
    <property type="project" value="UniProtKB-KW"/>
</dbReference>
<keyword evidence="9" id="KW-1185">Reference proteome</keyword>
<feature type="domain" description="Reverse transcriptase RNase H-like" evidence="7">
    <location>
        <begin position="88"/>
        <end position="148"/>
    </location>
</feature>
<keyword evidence="1" id="KW-0808">Transferase</keyword>
<keyword evidence="5" id="KW-0378">Hydrolase</keyword>
<dbReference type="Proteomes" id="UP000479190">
    <property type="component" value="Unassembled WGS sequence"/>
</dbReference>
<dbReference type="InterPro" id="IPR041373">
    <property type="entry name" value="RT_RNaseH"/>
</dbReference>
<evidence type="ECO:0000256" key="4">
    <source>
        <dbReference type="ARBA" id="ARBA00022759"/>
    </source>
</evidence>
<proteinExistence type="predicted"/>
<evidence type="ECO:0000256" key="5">
    <source>
        <dbReference type="ARBA" id="ARBA00022801"/>
    </source>
</evidence>
<evidence type="ECO:0000256" key="6">
    <source>
        <dbReference type="ARBA" id="ARBA00022918"/>
    </source>
</evidence>
<keyword evidence="2" id="KW-0548">Nucleotidyltransferase</keyword>
<evidence type="ECO:0000259" key="7">
    <source>
        <dbReference type="Pfam" id="PF17917"/>
    </source>
</evidence>
<reference evidence="8 9" key="1">
    <citation type="submission" date="2020-02" db="EMBL/GenBank/DDBJ databases">
        <authorList>
            <person name="Ferguson B K."/>
        </authorList>
    </citation>
    <scope>NUCLEOTIDE SEQUENCE [LARGE SCALE GENOMIC DNA]</scope>
</reference>
<evidence type="ECO:0000313" key="9">
    <source>
        <dbReference type="Proteomes" id="UP000479190"/>
    </source>
</evidence>
<dbReference type="AlphaFoldDB" id="A0A6H5II38"/>
<accession>A0A6H5II38</accession>
<dbReference type="OrthoDB" id="2206664at2759"/>
<sequence length="241" mass="27803">MRQGETANDFYDYINVLLGGAETALKEEVGEGYTDDMLKALTSIALDMFIKGLPADICRSVDAIKPKDLEEALKEAVRIEQQYSIKQRLTTSTTEKECLAALYAMYQYRPYLLGRPFTLVADHEPLNWSQSKRSGQILMRWMFKFTGYQYHYGPEDWRENGSADQCLRERHNALYKLGEGKIPHQFLNPKLFKNIAIEIQQSNSDLPYPSPQIPTLRRNMRISTVDTITLQGKTLMKYRNS</sequence>
<dbReference type="GO" id="GO:0004519">
    <property type="term" value="F:endonuclease activity"/>
    <property type="evidence" value="ECO:0007669"/>
    <property type="project" value="UniProtKB-KW"/>
</dbReference>
<evidence type="ECO:0000313" key="8">
    <source>
        <dbReference type="EMBL" id="CAB0037478.1"/>
    </source>
</evidence>
<dbReference type="GO" id="GO:0003964">
    <property type="term" value="F:RNA-directed DNA polymerase activity"/>
    <property type="evidence" value="ECO:0007669"/>
    <property type="project" value="UniProtKB-KW"/>
</dbReference>
<dbReference type="Pfam" id="PF17917">
    <property type="entry name" value="RT_RNaseH"/>
    <property type="match status" value="1"/>
</dbReference>
<evidence type="ECO:0000256" key="3">
    <source>
        <dbReference type="ARBA" id="ARBA00022722"/>
    </source>
</evidence>
<dbReference type="SUPFAM" id="SSF56672">
    <property type="entry name" value="DNA/RNA polymerases"/>
    <property type="match status" value="1"/>
</dbReference>
<dbReference type="InterPro" id="IPR043502">
    <property type="entry name" value="DNA/RNA_pol_sf"/>
</dbReference>
<keyword evidence="3" id="KW-0540">Nuclease</keyword>
<gene>
    <name evidence="8" type="ORF">TBRA_LOCUS9305</name>
</gene>
<protein>
    <recommendedName>
        <fullName evidence="7">Reverse transcriptase RNase H-like domain-containing protein</fullName>
    </recommendedName>
</protein>
<organism evidence="8 9">
    <name type="scientific">Trichogramma brassicae</name>
    <dbReference type="NCBI Taxonomy" id="86971"/>
    <lineage>
        <taxon>Eukaryota</taxon>
        <taxon>Metazoa</taxon>
        <taxon>Ecdysozoa</taxon>
        <taxon>Arthropoda</taxon>
        <taxon>Hexapoda</taxon>
        <taxon>Insecta</taxon>
        <taxon>Pterygota</taxon>
        <taxon>Neoptera</taxon>
        <taxon>Endopterygota</taxon>
        <taxon>Hymenoptera</taxon>
        <taxon>Apocrita</taxon>
        <taxon>Proctotrupomorpha</taxon>
        <taxon>Chalcidoidea</taxon>
        <taxon>Trichogrammatidae</taxon>
        <taxon>Trichogramma</taxon>
    </lineage>
</organism>
<evidence type="ECO:0000256" key="2">
    <source>
        <dbReference type="ARBA" id="ARBA00022695"/>
    </source>
</evidence>
<dbReference type="EMBL" id="CADCXV010000856">
    <property type="protein sequence ID" value="CAB0037478.1"/>
    <property type="molecule type" value="Genomic_DNA"/>
</dbReference>